<dbReference type="RefSeq" id="WP_266261125.1">
    <property type="nucleotide sequence ID" value="NZ_JAMXWF010000041.1"/>
</dbReference>
<sequence>MKRLAVLVMLAVIGAITGTAAACIVLAFSPVCGYDCENHATGIWFFMTVACLVGFPLLGHVFTRGARLTLKRGSIVSAGLVTTVLFAAGCFYVVDLRRHYADAEAACPVSADFDFMYMSIATRDVQTYTKASDGEVKPLSVIPQWQRCTVDGAWCDTNPKQAHMRCKAGVVYVNAADWSAFSLVPKENIPGAVPMKSMNLCEPGNVPDN</sequence>
<protein>
    <submittedName>
        <fullName evidence="3">Uncharacterized protein</fullName>
    </submittedName>
</protein>
<evidence type="ECO:0000313" key="2">
    <source>
        <dbReference type="EMBL" id="MCX4150450.1"/>
    </source>
</evidence>
<evidence type="ECO:0000256" key="1">
    <source>
        <dbReference type="SAM" id="Phobius"/>
    </source>
</evidence>
<name>A0AAP5EYS3_9BURK</name>
<evidence type="ECO:0000313" key="4">
    <source>
        <dbReference type="Proteomes" id="UP001209412"/>
    </source>
</evidence>
<dbReference type="AlphaFoldDB" id="A0AAP5EYS3"/>
<evidence type="ECO:0000313" key="3">
    <source>
        <dbReference type="EMBL" id="MDQ6412265.1"/>
    </source>
</evidence>
<dbReference type="EMBL" id="JAPKHW010000041">
    <property type="protein sequence ID" value="MCX4150450.1"/>
    <property type="molecule type" value="Genomic_DNA"/>
</dbReference>
<feature type="transmembrane region" description="Helical" evidence="1">
    <location>
        <begin position="75"/>
        <end position="94"/>
    </location>
</feature>
<gene>
    <name evidence="3" type="ORF">NIE36_34645</name>
    <name evidence="2" type="ORF">OSB80_34730</name>
</gene>
<dbReference type="Proteomes" id="UP001209412">
    <property type="component" value="Unassembled WGS sequence"/>
</dbReference>
<evidence type="ECO:0000313" key="5">
    <source>
        <dbReference type="Proteomes" id="UP001242288"/>
    </source>
</evidence>
<feature type="transmembrane region" description="Helical" evidence="1">
    <location>
        <begin position="43"/>
        <end position="63"/>
    </location>
</feature>
<comment type="caution">
    <text evidence="3">The sequence shown here is derived from an EMBL/GenBank/DDBJ whole genome shotgun (WGS) entry which is preliminary data.</text>
</comment>
<dbReference type="Proteomes" id="UP001242288">
    <property type="component" value="Unassembled WGS sequence"/>
</dbReference>
<reference evidence="3" key="1">
    <citation type="submission" date="2022-06" db="EMBL/GenBank/DDBJ databases">
        <title>PHB producers.</title>
        <authorList>
            <person name="Besaury L."/>
        </authorList>
    </citation>
    <scope>NUCLEOTIDE SEQUENCE</scope>
    <source>
        <strain evidence="3 4">SEWS6</strain>
    </source>
</reference>
<proteinExistence type="predicted"/>
<keyword evidence="1" id="KW-0812">Transmembrane</keyword>
<keyword evidence="1" id="KW-1133">Transmembrane helix</keyword>
<keyword evidence="4" id="KW-1185">Reference proteome</keyword>
<keyword evidence="1" id="KW-0472">Membrane</keyword>
<organism evidence="3 5">
    <name type="scientific">Paraburkholderia madseniana</name>
    <dbReference type="NCBI Taxonomy" id="2599607"/>
    <lineage>
        <taxon>Bacteria</taxon>
        <taxon>Pseudomonadati</taxon>
        <taxon>Pseudomonadota</taxon>
        <taxon>Betaproteobacteria</taxon>
        <taxon>Burkholderiales</taxon>
        <taxon>Burkholderiaceae</taxon>
        <taxon>Paraburkholderia</taxon>
    </lineage>
</organism>
<accession>A0AAP5EYS3</accession>
<dbReference type="PROSITE" id="PS51257">
    <property type="entry name" value="PROKAR_LIPOPROTEIN"/>
    <property type="match status" value="1"/>
</dbReference>
<dbReference type="EMBL" id="JAMXWF010000041">
    <property type="protein sequence ID" value="MDQ6412265.1"/>
    <property type="molecule type" value="Genomic_DNA"/>
</dbReference>